<feature type="compositionally biased region" description="Polar residues" evidence="7">
    <location>
        <begin position="157"/>
        <end position="176"/>
    </location>
</feature>
<dbReference type="GO" id="GO:0007059">
    <property type="term" value="P:chromosome segregation"/>
    <property type="evidence" value="ECO:0007669"/>
    <property type="project" value="TreeGrafter"/>
</dbReference>
<dbReference type="SUPFAM" id="SSF56112">
    <property type="entry name" value="Protein kinase-like (PK-like)"/>
    <property type="match status" value="1"/>
</dbReference>
<dbReference type="PROSITE" id="PS00107">
    <property type="entry name" value="PROTEIN_KINASE_ATP"/>
    <property type="match status" value="1"/>
</dbReference>
<dbReference type="GO" id="GO:0004674">
    <property type="term" value="F:protein serine/threonine kinase activity"/>
    <property type="evidence" value="ECO:0007669"/>
    <property type="project" value="UniProtKB-KW"/>
</dbReference>
<dbReference type="Proteomes" id="UP000652761">
    <property type="component" value="Unassembled WGS sequence"/>
</dbReference>
<keyword evidence="2" id="KW-0808">Transferase</keyword>
<feature type="domain" description="Protein kinase" evidence="8">
    <location>
        <begin position="435"/>
        <end position="515"/>
    </location>
</feature>
<protein>
    <recommendedName>
        <fullName evidence="8">Protein kinase domain-containing protein</fullName>
    </recommendedName>
</protein>
<dbReference type="GO" id="GO:0033316">
    <property type="term" value="P:meiotic spindle assembly checkpoint signaling"/>
    <property type="evidence" value="ECO:0007669"/>
    <property type="project" value="TreeGrafter"/>
</dbReference>
<dbReference type="InterPro" id="IPR000719">
    <property type="entry name" value="Prot_kinase_dom"/>
</dbReference>
<evidence type="ECO:0000256" key="2">
    <source>
        <dbReference type="ARBA" id="ARBA00022679"/>
    </source>
</evidence>
<dbReference type="EMBL" id="NMUH01000099">
    <property type="protein sequence ID" value="MQL71475.1"/>
    <property type="molecule type" value="Genomic_DNA"/>
</dbReference>
<keyword evidence="1" id="KW-0723">Serine/threonine-protein kinase</keyword>
<feature type="region of interest" description="Disordered" evidence="7">
    <location>
        <begin position="395"/>
        <end position="418"/>
    </location>
</feature>
<organism evidence="9 10">
    <name type="scientific">Colocasia esculenta</name>
    <name type="common">Wild taro</name>
    <name type="synonym">Arum esculentum</name>
    <dbReference type="NCBI Taxonomy" id="4460"/>
    <lineage>
        <taxon>Eukaryota</taxon>
        <taxon>Viridiplantae</taxon>
        <taxon>Streptophyta</taxon>
        <taxon>Embryophyta</taxon>
        <taxon>Tracheophyta</taxon>
        <taxon>Spermatophyta</taxon>
        <taxon>Magnoliopsida</taxon>
        <taxon>Liliopsida</taxon>
        <taxon>Araceae</taxon>
        <taxon>Aroideae</taxon>
        <taxon>Colocasieae</taxon>
        <taxon>Colocasia</taxon>
    </lineage>
</organism>
<sequence>MERKGADPPPPPIRSRPLPVRPALATLESNLTSSTSSSSSSSFSPPDFLRHVQAALKRHRPIGLPVSEGFAISAFVPMTNGFTLRPIVQGMHANGPRARRVLVSSGAGPPSVDSMSAVGNASSGSSGLLNTAASDEGKGGLPSGGEVESTPPPEDNASVTPPSSMGRTALEQNSSFPLRKEGETRLACDRQKPSTVCPDAQKKVHSSLAADDASTSFQSAAVTRTTKHSGMGDISSHMTSLGLAEQGGSSRAVLDPDLKQQDSQPMEMSGHIMTIGDTHLMDKRAEPRSNLHFTDPMTQGSVASSSFTALSLHAGQAQCTRVALAGQTAVPTQMSSYAVKSEYRVQEDAPSEVQGMVRKEGCRLEQQTKDPPFDDRIHGKTVSGDAATLRSQVSSIKESSLNVSEEPSQSTKAEKGSRKKKYDTDSFFKVNGKFYQKLGKIGSGGSSEVYKVITSDCTIYALKRIVLKGRDYSTACGFYQEIEYLKKLKGKSNIIQLIDYEVQTCAPTRTDTLYA</sequence>
<evidence type="ECO:0000313" key="10">
    <source>
        <dbReference type="Proteomes" id="UP000652761"/>
    </source>
</evidence>
<name>A0A843TKE0_COLES</name>
<dbReference type="GO" id="GO:0034501">
    <property type="term" value="P:protein localization to kinetochore"/>
    <property type="evidence" value="ECO:0007669"/>
    <property type="project" value="TreeGrafter"/>
</dbReference>
<reference evidence="9" key="1">
    <citation type="submission" date="2017-07" db="EMBL/GenBank/DDBJ databases">
        <title>Taro Niue Genome Assembly and Annotation.</title>
        <authorList>
            <person name="Atibalentja N."/>
            <person name="Keating K."/>
            <person name="Fields C.J."/>
        </authorList>
    </citation>
    <scope>NUCLEOTIDE SEQUENCE</scope>
    <source>
        <strain evidence="9">Niue_2</strain>
        <tissue evidence="9">Leaf</tissue>
    </source>
</reference>
<evidence type="ECO:0000256" key="7">
    <source>
        <dbReference type="SAM" id="MobiDB-lite"/>
    </source>
</evidence>
<dbReference type="InterPro" id="IPR017441">
    <property type="entry name" value="Protein_kinase_ATP_BS"/>
</dbReference>
<dbReference type="GO" id="GO:0005634">
    <property type="term" value="C:nucleus"/>
    <property type="evidence" value="ECO:0007669"/>
    <property type="project" value="TreeGrafter"/>
</dbReference>
<dbReference type="PANTHER" id="PTHR22974">
    <property type="entry name" value="MIXED LINEAGE PROTEIN KINASE"/>
    <property type="match status" value="1"/>
</dbReference>
<keyword evidence="3 6" id="KW-0547">Nucleotide-binding</keyword>
<dbReference type="GO" id="GO:0004712">
    <property type="term" value="F:protein serine/threonine/tyrosine kinase activity"/>
    <property type="evidence" value="ECO:0007669"/>
    <property type="project" value="TreeGrafter"/>
</dbReference>
<keyword evidence="4" id="KW-0418">Kinase</keyword>
<feature type="region of interest" description="Disordered" evidence="7">
    <location>
        <begin position="1"/>
        <end position="45"/>
    </location>
</feature>
<proteinExistence type="predicted"/>
<dbReference type="PROSITE" id="PS50011">
    <property type="entry name" value="PROTEIN_KINASE_DOM"/>
    <property type="match status" value="1"/>
</dbReference>
<dbReference type="Pfam" id="PF00069">
    <property type="entry name" value="Pkinase"/>
    <property type="match status" value="1"/>
</dbReference>
<evidence type="ECO:0000256" key="5">
    <source>
        <dbReference type="ARBA" id="ARBA00022840"/>
    </source>
</evidence>
<evidence type="ECO:0000256" key="6">
    <source>
        <dbReference type="PROSITE-ProRule" id="PRU10141"/>
    </source>
</evidence>
<dbReference type="OrthoDB" id="20524at2759"/>
<evidence type="ECO:0000256" key="1">
    <source>
        <dbReference type="ARBA" id="ARBA00022527"/>
    </source>
</evidence>
<accession>A0A843TKE0</accession>
<dbReference type="InterPro" id="IPR011009">
    <property type="entry name" value="Kinase-like_dom_sf"/>
</dbReference>
<evidence type="ECO:0000259" key="8">
    <source>
        <dbReference type="PROSITE" id="PS50011"/>
    </source>
</evidence>
<feature type="region of interest" description="Disordered" evidence="7">
    <location>
        <begin position="101"/>
        <end position="200"/>
    </location>
</feature>
<dbReference type="PANTHER" id="PTHR22974:SF21">
    <property type="entry name" value="DUAL SPECIFICITY PROTEIN KINASE TTK"/>
    <property type="match status" value="1"/>
</dbReference>
<keyword evidence="10" id="KW-1185">Reference proteome</keyword>
<feature type="compositionally biased region" description="Low complexity" evidence="7">
    <location>
        <begin position="32"/>
        <end position="44"/>
    </location>
</feature>
<feature type="compositionally biased region" description="Basic and acidic residues" evidence="7">
    <location>
        <begin position="178"/>
        <end position="192"/>
    </location>
</feature>
<feature type="compositionally biased region" description="Polar residues" evidence="7">
    <location>
        <begin position="395"/>
        <end position="411"/>
    </location>
</feature>
<feature type="binding site" evidence="6">
    <location>
        <position position="468"/>
    </location>
    <ligand>
        <name>ATP</name>
        <dbReference type="ChEBI" id="CHEBI:30616"/>
    </ligand>
</feature>
<evidence type="ECO:0000313" key="9">
    <source>
        <dbReference type="EMBL" id="MQL71475.1"/>
    </source>
</evidence>
<dbReference type="GO" id="GO:0007094">
    <property type="term" value="P:mitotic spindle assembly checkpoint signaling"/>
    <property type="evidence" value="ECO:0007669"/>
    <property type="project" value="TreeGrafter"/>
</dbReference>
<dbReference type="GO" id="GO:0005524">
    <property type="term" value="F:ATP binding"/>
    <property type="evidence" value="ECO:0007669"/>
    <property type="project" value="UniProtKB-UniRule"/>
</dbReference>
<dbReference type="Gene3D" id="3.30.200.20">
    <property type="entry name" value="Phosphorylase Kinase, domain 1"/>
    <property type="match status" value="1"/>
</dbReference>
<dbReference type="GO" id="GO:0000776">
    <property type="term" value="C:kinetochore"/>
    <property type="evidence" value="ECO:0007669"/>
    <property type="project" value="TreeGrafter"/>
</dbReference>
<keyword evidence="5 6" id="KW-0067">ATP-binding</keyword>
<evidence type="ECO:0000256" key="3">
    <source>
        <dbReference type="ARBA" id="ARBA00022741"/>
    </source>
</evidence>
<evidence type="ECO:0000256" key="4">
    <source>
        <dbReference type="ARBA" id="ARBA00022777"/>
    </source>
</evidence>
<dbReference type="FunFam" id="3.30.200.20:FF:000131">
    <property type="entry name" value="Dual specificity protein kinase TTK"/>
    <property type="match status" value="1"/>
</dbReference>
<comment type="caution">
    <text evidence="9">The sequence shown here is derived from an EMBL/GenBank/DDBJ whole genome shotgun (WGS) entry which is preliminary data.</text>
</comment>
<dbReference type="AlphaFoldDB" id="A0A843TKE0"/>
<gene>
    <name evidence="9" type="ORF">Taro_003796</name>
</gene>
<feature type="compositionally biased region" description="Low complexity" evidence="7">
    <location>
        <begin position="114"/>
        <end position="134"/>
    </location>
</feature>